<evidence type="ECO:0000313" key="3">
    <source>
        <dbReference type="Proteomes" id="UP001157006"/>
    </source>
</evidence>
<sequence length="249" mass="27711">MDSHILDRKKLATLARSKRKQIIKDRRTKRNRVDDIRSSAKNHFRTPLSNIINSVLNSTKPNFNSMPIATVLDNAHRLNTPTSSSGSSKSNITFNHLSPPYSSASARKRRMRIIRQKANVSSIHDGNIVNNNGGDVLNHSALTENSYTTLCAIKSSSYNQRNHLPSTTNANISITSSNIQSDVSDEECSTDEYFSDNSCEFINKKGDDETFSCSDDDQYYDNTSTPVYCPNSGYSDIVDPAIEYTHCGA</sequence>
<feature type="region of interest" description="Disordered" evidence="1">
    <location>
        <begin position="80"/>
        <end position="107"/>
    </location>
</feature>
<dbReference type="AlphaFoldDB" id="A0AAV0YM62"/>
<proteinExistence type="predicted"/>
<feature type="compositionally biased region" description="Polar residues" evidence="1">
    <location>
        <begin position="91"/>
        <end position="105"/>
    </location>
</feature>
<gene>
    <name evidence="2" type="ORF">VFH_I285800</name>
</gene>
<evidence type="ECO:0000313" key="2">
    <source>
        <dbReference type="EMBL" id="CAI8587140.1"/>
    </source>
</evidence>
<keyword evidence="3" id="KW-1185">Reference proteome</keyword>
<protein>
    <submittedName>
        <fullName evidence="2">Uncharacterized protein</fullName>
    </submittedName>
</protein>
<dbReference type="EMBL" id="OX451736">
    <property type="protein sequence ID" value="CAI8587140.1"/>
    <property type="molecule type" value="Genomic_DNA"/>
</dbReference>
<name>A0AAV0YM62_VICFA</name>
<organism evidence="2 3">
    <name type="scientific">Vicia faba</name>
    <name type="common">Broad bean</name>
    <name type="synonym">Faba vulgaris</name>
    <dbReference type="NCBI Taxonomy" id="3906"/>
    <lineage>
        <taxon>Eukaryota</taxon>
        <taxon>Viridiplantae</taxon>
        <taxon>Streptophyta</taxon>
        <taxon>Embryophyta</taxon>
        <taxon>Tracheophyta</taxon>
        <taxon>Spermatophyta</taxon>
        <taxon>Magnoliopsida</taxon>
        <taxon>eudicotyledons</taxon>
        <taxon>Gunneridae</taxon>
        <taxon>Pentapetalae</taxon>
        <taxon>rosids</taxon>
        <taxon>fabids</taxon>
        <taxon>Fabales</taxon>
        <taxon>Fabaceae</taxon>
        <taxon>Papilionoideae</taxon>
        <taxon>50 kb inversion clade</taxon>
        <taxon>NPAAA clade</taxon>
        <taxon>Hologalegina</taxon>
        <taxon>IRL clade</taxon>
        <taxon>Fabeae</taxon>
        <taxon>Vicia</taxon>
    </lineage>
</organism>
<reference evidence="2 3" key="1">
    <citation type="submission" date="2023-01" db="EMBL/GenBank/DDBJ databases">
        <authorList>
            <person name="Kreplak J."/>
        </authorList>
    </citation>
    <scope>NUCLEOTIDE SEQUENCE [LARGE SCALE GENOMIC DNA]</scope>
</reference>
<evidence type="ECO:0000256" key="1">
    <source>
        <dbReference type="SAM" id="MobiDB-lite"/>
    </source>
</evidence>
<dbReference type="Proteomes" id="UP001157006">
    <property type="component" value="Chromosome 1L"/>
</dbReference>
<accession>A0AAV0YM62</accession>